<evidence type="ECO:0000313" key="2">
    <source>
        <dbReference type="EMBL" id="KAJ7713528.1"/>
    </source>
</evidence>
<sequence length="209" mass="23389">MGMVKVIGGFRPKLRAHTSWLVVFVSLSRAGEVAGASGAEMWAVWGEAVVEGAEIRRFKAARTSKSGQGCGKELCGYVARGDVGSCGEWPWWWSERENIRIINLLPQRYASGDASSRRCHCRFRGPSRGTTWSERKKSPQFEAVDVVAVQIMKGYRLQVREHPRRVVFDVPEGQEFMNLSSYAAQAHTEDGLNISNALFRRVLGEQVEL</sequence>
<evidence type="ECO:0000313" key="3">
    <source>
        <dbReference type="Proteomes" id="UP001215280"/>
    </source>
</evidence>
<dbReference type="EMBL" id="JARJLG010000391">
    <property type="protein sequence ID" value="KAJ7713528.1"/>
    <property type="molecule type" value="Genomic_DNA"/>
</dbReference>
<organism evidence="2 3">
    <name type="scientific">Mycena maculata</name>
    <dbReference type="NCBI Taxonomy" id="230809"/>
    <lineage>
        <taxon>Eukaryota</taxon>
        <taxon>Fungi</taxon>
        <taxon>Dikarya</taxon>
        <taxon>Basidiomycota</taxon>
        <taxon>Agaricomycotina</taxon>
        <taxon>Agaricomycetes</taxon>
        <taxon>Agaricomycetidae</taxon>
        <taxon>Agaricales</taxon>
        <taxon>Marasmiineae</taxon>
        <taxon>Mycenaceae</taxon>
        <taxon>Mycena</taxon>
    </lineage>
</organism>
<keyword evidence="1" id="KW-0732">Signal</keyword>
<dbReference type="Proteomes" id="UP001215280">
    <property type="component" value="Unassembled WGS sequence"/>
</dbReference>
<proteinExistence type="predicted"/>
<reference evidence="2" key="1">
    <citation type="submission" date="2023-03" db="EMBL/GenBank/DDBJ databases">
        <title>Massive genome expansion in bonnet fungi (Mycena s.s.) driven by repeated elements and novel gene families across ecological guilds.</title>
        <authorList>
            <consortium name="Lawrence Berkeley National Laboratory"/>
            <person name="Harder C.B."/>
            <person name="Miyauchi S."/>
            <person name="Viragh M."/>
            <person name="Kuo A."/>
            <person name="Thoen E."/>
            <person name="Andreopoulos B."/>
            <person name="Lu D."/>
            <person name="Skrede I."/>
            <person name="Drula E."/>
            <person name="Henrissat B."/>
            <person name="Morin E."/>
            <person name="Kohler A."/>
            <person name="Barry K."/>
            <person name="LaButti K."/>
            <person name="Morin E."/>
            <person name="Salamov A."/>
            <person name="Lipzen A."/>
            <person name="Mereny Z."/>
            <person name="Hegedus B."/>
            <person name="Baldrian P."/>
            <person name="Stursova M."/>
            <person name="Weitz H."/>
            <person name="Taylor A."/>
            <person name="Grigoriev I.V."/>
            <person name="Nagy L.G."/>
            <person name="Martin F."/>
            <person name="Kauserud H."/>
        </authorList>
    </citation>
    <scope>NUCLEOTIDE SEQUENCE</scope>
    <source>
        <strain evidence="2">CBHHK188m</strain>
    </source>
</reference>
<accession>A0AAD7H6C4</accession>
<gene>
    <name evidence="2" type="ORF">DFH07DRAFT_785916</name>
</gene>
<evidence type="ECO:0000256" key="1">
    <source>
        <dbReference type="SAM" id="SignalP"/>
    </source>
</evidence>
<protein>
    <submittedName>
        <fullName evidence="2">Uncharacterized protein</fullName>
    </submittedName>
</protein>
<feature type="chain" id="PRO_5042228174" evidence="1">
    <location>
        <begin position="36"/>
        <end position="209"/>
    </location>
</feature>
<comment type="caution">
    <text evidence="2">The sequence shown here is derived from an EMBL/GenBank/DDBJ whole genome shotgun (WGS) entry which is preliminary data.</text>
</comment>
<name>A0AAD7H6C4_9AGAR</name>
<feature type="signal peptide" evidence="1">
    <location>
        <begin position="1"/>
        <end position="35"/>
    </location>
</feature>
<dbReference type="AlphaFoldDB" id="A0AAD7H6C4"/>
<keyword evidence="3" id="KW-1185">Reference proteome</keyword>